<evidence type="ECO:0000259" key="6">
    <source>
        <dbReference type="PROSITE" id="PS50850"/>
    </source>
</evidence>
<keyword evidence="8" id="KW-1185">Reference proteome</keyword>
<evidence type="ECO:0000313" key="8">
    <source>
        <dbReference type="Proteomes" id="UP001350972"/>
    </source>
</evidence>
<feature type="transmembrane region" description="Helical" evidence="5">
    <location>
        <begin position="293"/>
        <end position="313"/>
    </location>
</feature>
<evidence type="ECO:0000256" key="4">
    <source>
        <dbReference type="ARBA" id="ARBA00023136"/>
    </source>
</evidence>
<dbReference type="PANTHER" id="PTHR23521:SF3">
    <property type="entry name" value="MFS TRANSPORTER"/>
    <property type="match status" value="1"/>
</dbReference>
<protein>
    <submittedName>
        <fullName evidence="7">MFS transporter</fullName>
    </submittedName>
</protein>
<dbReference type="PROSITE" id="PS50850">
    <property type="entry name" value="MFS"/>
    <property type="match status" value="1"/>
</dbReference>
<feature type="transmembrane region" description="Helical" evidence="5">
    <location>
        <begin position="12"/>
        <end position="33"/>
    </location>
</feature>
<feature type="transmembrane region" description="Helical" evidence="5">
    <location>
        <begin position="268"/>
        <end position="287"/>
    </location>
</feature>
<accession>A0ABZ2E2M7</accession>
<evidence type="ECO:0000256" key="5">
    <source>
        <dbReference type="SAM" id="Phobius"/>
    </source>
</evidence>
<dbReference type="InterPro" id="IPR020846">
    <property type="entry name" value="MFS_dom"/>
</dbReference>
<feature type="transmembrane region" description="Helical" evidence="5">
    <location>
        <begin position="325"/>
        <end position="352"/>
    </location>
</feature>
<evidence type="ECO:0000256" key="1">
    <source>
        <dbReference type="ARBA" id="ARBA00022475"/>
    </source>
</evidence>
<evidence type="ECO:0000256" key="3">
    <source>
        <dbReference type="ARBA" id="ARBA00022989"/>
    </source>
</evidence>
<dbReference type="PANTHER" id="PTHR23521">
    <property type="entry name" value="TRANSPORTER MFS SUPERFAMILY"/>
    <property type="match status" value="1"/>
</dbReference>
<reference evidence="7 8" key="1">
    <citation type="submission" date="2024-02" db="EMBL/GenBank/DDBJ databases">
        <title>Tn5403 promotes plasmid rearrangements and degradation of the Klebsiella pneumoniae carbapenemase (KPC) transposon Tn4401.</title>
        <authorList>
            <person name="Sheppard A.E."/>
            <person name="Barry K.E."/>
            <person name="Parikh H.I."/>
            <person name="Vegesana K."/>
            <person name="Sebra R."/>
            <person name="George S."/>
            <person name="Sanderson N.D."/>
            <person name="Stoesser N."/>
            <person name="Eyre D.W."/>
            <person name="Crook D.W."/>
            <person name="Walker A.S."/>
            <person name="Mathers A.J."/>
        </authorList>
    </citation>
    <scope>NUCLEOTIDE SEQUENCE [LARGE SCALE GENOMIC DNA]</scope>
    <source>
        <strain evidence="7 8">CAV1921</strain>
    </source>
</reference>
<sequence>MFNPDQNRLAPTLAMIMAASLVGFITGYTVPLISLELAQQQIDTVYVGLLAALPPAGMMLSSFLSPALCRRFEMGTLLTANLILLALATIASCLTVDLLPLLLPRFLTGIASGVIIVLGESWITGGAAGKNRATLTGIYASAFTGCQLAGPLLISAGADYQIWVLLAVVGLTAACLLMLRHLPSGSRESLSERASWRSLGAFLPVLASGVFCFAFFDASILALLPLYGMDKGLNEAMAVLLVTIVLTGDAFFQAPLGWVADKFGIRRVHLSCAAVFCLALVALPFLLASPVQLIVGCLILGAAAGALYTLSLVRAGKTFSGQKLIMINALLGFFWSAGSVAGPVVSSLLISVSGYDGLLIALLACGVLFLLIQCLGKTEKALLANERQDRDDDDAQTETA</sequence>
<feature type="transmembrane region" description="Helical" evidence="5">
    <location>
        <begin position="236"/>
        <end position="256"/>
    </location>
</feature>
<feature type="transmembrane region" description="Helical" evidence="5">
    <location>
        <begin position="105"/>
        <end position="123"/>
    </location>
</feature>
<feature type="domain" description="Major facilitator superfamily (MFS) profile" evidence="6">
    <location>
        <begin position="7"/>
        <end position="381"/>
    </location>
</feature>
<keyword evidence="4 5" id="KW-0472">Membrane</keyword>
<keyword evidence="1" id="KW-1003">Cell membrane</keyword>
<feature type="transmembrane region" description="Helical" evidence="5">
    <location>
        <begin position="160"/>
        <end position="179"/>
    </location>
</feature>
<dbReference type="Pfam" id="PF07690">
    <property type="entry name" value="MFS_1"/>
    <property type="match status" value="1"/>
</dbReference>
<organism evidence="7 8">
    <name type="scientific">Raoultella ornithinolytica</name>
    <name type="common">Klebsiella ornithinolytica</name>
    <dbReference type="NCBI Taxonomy" id="54291"/>
    <lineage>
        <taxon>Bacteria</taxon>
        <taxon>Pseudomonadati</taxon>
        <taxon>Pseudomonadota</taxon>
        <taxon>Gammaproteobacteria</taxon>
        <taxon>Enterobacterales</taxon>
        <taxon>Enterobacteriaceae</taxon>
        <taxon>Klebsiella/Raoultella group</taxon>
        <taxon>Raoultella</taxon>
    </lineage>
</organism>
<keyword evidence="2 5" id="KW-0812">Transmembrane</keyword>
<name>A0ABZ2E2M7_RAOOR</name>
<dbReference type="EMBL" id="CP145163">
    <property type="protein sequence ID" value="WWC13823.1"/>
    <property type="molecule type" value="Genomic_DNA"/>
</dbReference>
<dbReference type="SUPFAM" id="SSF103473">
    <property type="entry name" value="MFS general substrate transporter"/>
    <property type="match status" value="1"/>
</dbReference>
<feature type="transmembrane region" description="Helical" evidence="5">
    <location>
        <begin position="77"/>
        <end position="99"/>
    </location>
</feature>
<evidence type="ECO:0000313" key="7">
    <source>
        <dbReference type="EMBL" id="WWC13823.1"/>
    </source>
</evidence>
<feature type="transmembrane region" description="Helical" evidence="5">
    <location>
        <begin position="135"/>
        <end position="154"/>
    </location>
</feature>
<dbReference type="Proteomes" id="UP001350972">
    <property type="component" value="Chromosome"/>
</dbReference>
<feature type="transmembrane region" description="Helical" evidence="5">
    <location>
        <begin position="358"/>
        <end position="376"/>
    </location>
</feature>
<keyword evidence="3 5" id="KW-1133">Transmembrane helix</keyword>
<dbReference type="InterPro" id="IPR011701">
    <property type="entry name" value="MFS"/>
</dbReference>
<dbReference type="Gene3D" id="1.20.1250.20">
    <property type="entry name" value="MFS general substrate transporter like domains"/>
    <property type="match status" value="2"/>
</dbReference>
<gene>
    <name evidence="7" type="ORF">LM286_11190</name>
</gene>
<feature type="transmembrane region" description="Helical" evidence="5">
    <location>
        <begin position="199"/>
        <end position="224"/>
    </location>
</feature>
<proteinExistence type="predicted"/>
<dbReference type="InterPro" id="IPR036259">
    <property type="entry name" value="MFS_trans_sf"/>
</dbReference>
<dbReference type="RefSeq" id="WP_004863077.1">
    <property type="nucleotide sequence ID" value="NZ_ABDFAB020000002.1"/>
</dbReference>
<evidence type="ECO:0000256" key="2">
    <source>
        <dbReference type="ARBA" id="ARBA00022692"/>
    </source>
</evidence>
<feature type="transmembrane region" description="Helical" evidence="5">
    <location>
        <begin position="45"/>
        <end position="65"/>
    </location>
</feature>